<dbReference type="PROSITE" id="PS01081">
    <property type="entry name" value="HTH_TETR_1"/>
    <property type="match status" value="1"/>
</dbReference>
<dbReference type="InterPro" id="IPR023772">
    <property type="entry name" value="DNA-bd_HTH_TetR-type_CS"/>
</dbReference>
<dbReference type="Gene3D" id="1.10.10.60">
    <property type="entry name" value="Homeodomain-like"/>
    <property type="match status" value="1"/>
</dbReference>
<evidence type="ECO:0000256" key="1">
    <source>
        <dbReference type="ARBA" id="ARBA00023015"/>
    </source>
</evidence>
<evidence type="ECO:0000256" key="4">
    <source>
        <dbReference type="PROSITE-ProRule" id="PRU00335"/>
    </source>
</evidence>
<dbReference type="Gene3D" id="1.10.357.10">
    <property type="entry name" value="Tetracycline Repressor, domain 2"/>
    <property type="match status" value="1"/>
</dbReference>
<keyword evidence="3" id="KW-0804">Transcription</keyword>
<accession>A0A1H9L5D7</accession>
<dbReference type="InterPro" id="IPR050109">
    <property type="entry name" value="HTH-type_TetR-like_transc_reg"/>
</dbReference>
<dbReference type="Proteomes" id="UP000198504">
    <property type="component" value="Unassembled WGS sequence"/>
</dbReference>
<evidence type="ECO:0000313" key="7">
    <source>
        <dbReference type="Proteomes" id="UP000198504"/>
    </source>
</evidence>
<dbReference type="Pfam" id="PF00440">
    <property type="entry name" value="TetR_N"/>
    <property type="match status" value="1"/>
</dbReference>
<keyword evidence="1" id="KW-0805">Transcription regulation</keyword>
<dbReference type="PROSITE" id="PS50977">
    <property type="entry name" value="HTH_TETR_2"/>
    <property type="match status" value="1"/>
</dbReference>
<dbReference type="GO" id="GO:0000976">
    <property type="term" value="F:transcription cis-regulatory region binding"/>
    <property type="evidence" value="ECO:0007669"/>
    <property type="project" value="TreeGrafter"/>
</dbReference>
<dbReference type="RefSeq" id="WP_198410236.1">
    <property type="nucleotide sequence ID" value="NZ_FOFA01000008.1"/>
</dbReference>
<sequence>MSAEGLTGRRERKKARTRTSISDAATRLFLERGFEQVTVKEIADAADVSPTTVFAHFPTKESLVFDEDPQQQADLVAAVRERPPGQSVLDALETHLVNELTHRGYDDHELEVFVDMVNRTPALREHQRRLLRLREVALTDAIMAGSEAGRTSAATLARFVLDAVDLARDYPDHQQVLHQAFEILRAGWSAD</sequence>
<organism evidence="6 7">
    <name type="scientific">Microlunatus flavus</name>
    <dbReference type="NCBI Taxonomy" id="1036181"/>
    <lineage>
        <taxon>Bacteria</taxon>
        <taxon>Bacillati</taxon>
        <taxon>Actinomycetota</taxon>
        <taxon>Actinomycetes</taxon>
        <taxon>Propionibacteriales</taxon>
        <taxon>Propionibacteriaceae</taxon>
        <taxon>Microlunatus</taxon>
    </lineage>
</organism>
<keyword evidence="7" id="KW-1185">Reference proteome</keyword>
<dbReference type="AlphaFoldDB" id="A0A1H9L5D7"/>
<dbReference type="PANTHER" id="PTHR30055">
    <property type="entry name" value="HTH-TYPE TRANSCRIPTIONAL REGULATOR RUTR"/>
    <property type="match status" value="1"/>
</dbReference>
<gene>
    <name evidence="6" type="ORF">SAMN05421756_108164</name>
</gene>
<dbReference type="PANTHER" id="PTHR30055:SF234">
    <property type="entry name" value="HTH-TYPE TRANSCRIPTIONAL REGULATOR BETI"/>
    <property type="match status" value="1"/>
</dbReference>
<dbReference type="EMBL" id="FOFA01000008">
    <property type="protein sequence ID" value="SER06616.1"/>
    <property type="molecule type" value="Genomic_DNA"/>
</dbReference>
<dbReference type="PRINTS" id="PR00455">
    <property type="entry name" value="HTHTETR"/>
</dbReference>
<evidence type="ECO:0000259" key="5">
    <source>
        <dbReference type="PROSITE" id="PS50977"/>
    </source>
</evidence>
<evidence type="ECO:0000256" key="2">
    <source>
        <dbReference type="ARBA" id="ARBA00023125"/>
    </source>
</evidence>
<evidence type="ECO:0000313" key="6">
    <source>
        <dbReference type="EMBL" id="SER06616.1"/>
    </source>
</evidence>
<dbReference type="InterPro" id="IPR009057">
    <property type="entry name" value="Homeodomain-like_sf"/>
</dbReference>
<reference evidence="7" key="1">
    <citation type="submission" date="2016-10" db="EMBL/GenBank/DDBJ databases">
        <authorList>
            <person name="Varghese N."/>
            <person name="Submissions S."/>
        </authorList>
    </citation>
    <scope>NUCLEOTIDE SEQUENCE [LARGE SCALE GENOMIC DNA]</scope>
    <source>
        <strain evidence="7">CGMCC 4.6856</strain>
    </source>
</reference>
<feature type="DNA-binding region" description="H-T-H motif" evidence="4">
    <location>
        <begin position="38"/>
        <end position="57"/>
    </location>
</feature>
<dbReference type="GO" id="GO:0003700">
    <property type="term" value="F:DNA-binding transcription factor activity"/>
    <property type="evidence" value="ECO:0007669"/>
    <property type="project" value="TreeGrafter"/>
</dbReference>
<evidence type="ECO:0000256" key="3">
    <source>
        <dbReference type="ARBA" id="ARBA00023163"/>
    </source>
</evidence>
<name>A0A1H9L5D7_9ACTN</name>
<dbReference type="InterPro" id="IPR001647">
    <property type="entry name" value="HTH_TetR"/>
</dbReference>
<feature type="domain" description="HTH tetR-type" evidence="5">
    <location>
        <begin position="15"/>
        <end position="75"/>
    </location>
</feature>
<dbReference type="SUPFAM" id="SSF46689">
    <property type="entry name" value="Homeodomain-like"/>
    <property type="match status" value="1"/>
</dbReference>
<proteinExistence type="predicted"/>
<protein>
    <submittedName>
        <fullName evidence="6">DNA-binding transcriptional regulator, AcrR family</fullName>
    </submittedName>
</protein>
<keyword evidence="2 4" id="KW-0238">DNA-binding</keyword>